<dbReference type="EMBL" id="JASCZI010031440">
    <property type="protein sequence ID" value="MED6126771.1"/>
    <property type="molecule type" value="Genomic_DNA"/>
</dbReference>
<dbReference type="Proteomes" id="UP001341840">
    <property type="component" value="Unassembled WGS sequence"/>
</dbReference>
<accession>A0ABU6RRL6</accession>
<proteinExistence type="predicted"/>
<evidence type="ECO:0000313" key="2">
    <source>
        <dbReference type="Proteomes" id="UP001341840"/>
    </source>
</evidence>
<sequence length="71" mass="8183">MAKSSKSIRTTVIFSQQMKETNIAILIHPGGPSHMSKWRNLWPHTKLHRDAAEQKLGGTFTPYLQRKEPLR</sequence>
<reference evidence="1 2" key="1">
    <citation type="journal article" date="2023" name="Plants (Basel)">
        <title>Bridging the Gap: Combining Genomics and Transcriptomics Approaches to Understand Stylosanthes scabra, an Orphan Legume from the Brazilian Caatinga.</title>
        <authorList>
            <person name="Ferreira-Neto J.R.C."/>
            <person name="da Silva M.D."/>
            <person name="Binneck E."/>
            <person name="de Melo N.F."/>
            <person name="da Silva R.H."/>
            <person name="de Melo A.L.T.M."/>
            <person name="Pandolfi V."/>
            <person name="Bustamante F.O."/>
            <person name="Brasileiro-Vidal A.C."/>
            <person name="Benko-Iseppon A.M."/>
        </authorList>
    </citation>
    <scope>NUCLEOTIDE SEQUENCE [LARGE SCALE GENOMIC DNA]</scope>
    <source>
        <tissue evidence="1">Leaves</tissue>
    </source>
</reference>
<gene>
    <name evidence="1" type="ORF">PIB30_081727</name>
</gene>
<organism evidence="1 2">
    <name type="scientific">Stylosanthes scabra</name>
    <dbReference type="NCBI Taxonomy" id="79078"/>
    <lineage>
        <taxon>Eukaryota</taxon>
        <taxon>Viridiplantae</taxon>
        <taxon>Streptophyta</taxon>
        <taxon>Embryophyta</taxon>
        <taxon>Tracheophyta</taxon>
        <taxon>Spermatophyta</taxon>
        <taxon>Magnoliopsida</taxon>
        <taxon>eudicotyledons</taxon>
        <taxon>Gunneridae</taxon>
        <taxon>Pentapetalae</taxon>
        <taxon>rosids</taxon>
        <taxon>fabids</taxon>
        <taxon>Fabales</taxon>
        <taxon>Fabaceae</taxon>
        <taxon>Papilionoideae</taxon>
        <taxon>50 kb inversion clade</taxon>
        <taxon>dalbergioids sensu lato</taxon>
        <taxon>Dalbergieae</taxon>
        <taxon>Pterocarpus clade</taxon>
        <taxon>Stylosanthes</taxon>
    </lineage>
</organism>
<keyword evidence="2" id="KW-1185">Reference proteome</keyword>
<comment type="caution">
    <text evidence="1">The sequence shown here is derived from an EMBL/GenBank/DDBJ whole genome shotgun (WGS) entry which is preliminary data.</text>
</comment>
<protein>
    <submittedName>
        <fullName evidence="1">Uncharacterized protein</fullName>
    </submittedName>
</protein>
<name>A0ABU6RRL6_9FABA</name>
<evidence type="ECO:0000313" key="1">
    <source>
        <dbReference type="EMBL" id="MED6126771.1"/>
    </source>
</evidence>